<name>A0ABS7RIC7_9ACTN</name>
<evidence type="ECO:0000256" key="13">
    <source>
        <dbReference type="ARBA" id="ARBA00023136"/>
    </source>
</evidence>
<evidence type="ECO:0000256" key="4">
    <source>
        <dbReference type="ARBA" id="ARBA00010561"/>
    </source>
</evidence>
<evidence type="ECO:0000256" key="19">
    <source>
        <dbReference type="HAMAP-Rule" id="MF_00719"/>
    </source>
</evidence>
<feature type="transmembrane region" description="Helical" evidence="19">
    <location>
        <begin position="243"/>
        <end position="264"/>
    </location>
</feature>
<evidence type="ECO:0000313" key="21">
    <source>
        <dbReference type="Proteomes" id="UP000754710"/>
    </source>
</evidence>
<keyword evidence="12 19" id="KW-1133">Transmembrane helix</keyword>
<evidence type="ECO:0000256" key="16">
    <source>
        <dbReference type="ARBA" id="ARBA00032853"/>
    </source>
</evidence>
<evidence type="ECO:0000256" key="5">
    <source>
        <dbReference type="ARBA" id="ARBA00013200"/>
    </source>
</evidence>
<dbReference type="PANTHER" id="PTHR34148">
    <property type="entry name" value="ADENOSYLCOBINAMIDE-GDP RIBAZOLETRANSFERASE"/>
    <property type="match status" value="1"/>
</dbReference>
<sequence>MDALRLAFGTLTVLPTPPPRVVDRRVGSWAMTLAPLVGLVLAVPAGLLLWLAAGDRTATPALQPAPAAALTVALLAVLTRAMHLDGLADTADGLGSGKPAPQALEVMRKGDVGPFGVVTLVLVLLVQVLALAELVAEGHGVAALVPALVASRLVLPVVCLRGVPAARRDGLGQAVAGTVSWGQLLLAVGLAAAVTTLAALVTPGPQSLEPGVLLRTGAAVAVALAAGLLLLRRCVVRLGGVTGDVLGACVEVTFTVALVALTVLL</sequence>
<feature type="transmembrane region" description="Helical" evidence="19">
    <location>
        <begin position="175"/>
        <end position="200"/>
    </location>
</feature>
<dbReference type="EMBL" id="JAIEZQ010000001">
    <property type="protein sequence ID" value="MBY9073838.1"/>
    <property type="molecule type" value="Genomic_DNA"/>
</dbReference>
<feature type="transmembrane region" description="Helical" evidence="19">
    <location>
        <begin position="115"/>
        <end position="135"/>
    </location>
</feature>
<evidence type="ECO:0000256" key="8">
    <source>
        <dbReference type="ARBA" id="ARBA00022573"/>
    </source>
</evidence>
<keyword evidence="9 19" id="KW-0808">Transferase</keyword>
<comment type="subcellular location">
    <subcellularLocation>
        <location evidence="2 19">Cell membrane</location>
        <topology evidence="2 19">Multi-pass membrane protein</topology>
    </subcellularLocation>
</comment>
<comment type="cofactor">
    <cofactor evidence="1 19">
        <name>Mg(2+)</name>
        <dbReference type="ChEBI" id="CHEBI:18420"/>
    </cofactor>
</comment>
<evidence type="ECO:0000256" key="12">
    <source>
        <dbReference type="ARBA" id="ARBA00022989"/>
    </source>
</evidence>
<dbReference type="RefSeq" id="WP_221023589.1">
    <property type="nucleotide sequence ID" value="NZ_JAIEZQ010000001.1"/>
</dbReference>
<evidence type="ECO:0000256" key="14">
    <source>
        <dbReference type="ARBA" id="ARBA00025228"/>
    </source>
</evidence>
<proteinExistence type="inferred from homology"/>
<evidence type="ECO:0000256" key="15">
    <source>
        <dbReference type="ARBA" id="ARBA00032605"/>
    </source>
</evidence>
<evidence type="ECO:0000256" key="2">
    <source>
        <dbReference type="ARBA" id="ARBA00004651"/>
    </source>
</evidence>
<dbReference type="HAMAP" id="MF_00719">
    <property type="entry name" value="CobS"/>
    <property type="match status" value="1"/>
</dbReference>
<comment type="function">
    <text evidence="14 19">Joins adenosylcobinamide-GDP and alpha-ribazole to generate adenosylcobalamin (Ado-cobalamin). Also synthesizes adenosylcobalamin 5'-phosphate from adenosylcobinamide-GDP and alpha-ribazole 5'-phosphate.</text>
</comment>
<keyword evidence="10 19" id="KW-0812">Transmembrane</keyword>
<keyword evidence="13 19" id="KW-0472">Membrane</keyword>
<dbReference type="GO" id="GO:0051073">
    <property type="term" value="F:adenosylcobinamide-GDP ribazoletransferase activity"/>
    <property type="evidence" value="ECO:0007669"/>
    <property type="project" value="UniProtKB-EC"/>
</dbReference>
<comment type="caution">
    <text evidence="20">The sequence shown here is derived from an EMBL/GenBank/DDBJ whole genome shotgun (WGS) entry which is preliminary data.</text>
</comment>
<keyword evidence="21" id="KW-1185">Reference proteome</keyword>
<dbReference type="PANTHER" id="PTHR34148:SF1">
    <property type="entry name" value="ADENOSYLCOBINAMIDE-GDP RIBAZOLETRANSFERASE"/>
    <property type="match status" value="1"/>
</dbReference>
<evidence type="ECO:0000256" key="11">
    <source>
        <dbReference type="ARBA" id="ARBA00022842"/>
    </source>
</evidence>
<comment type="catalytic activity">
    <reaction evidence="17 19">
        <text>alpha-ribazole + adenosylcob(III)inamide-GDP = adenosylcob(III)alamin + GMP + H(+)</text>
        <dbReference type="Rhea" id="RHEA:16049"/>
        <dbReference type="ChEBI" id="CHEBI:10329"/>
        <dbReference type="ChEBI" id="CHEBI:15378"/>
        <dbReference type="ChEBI" id="CHEBI:18408"/>
        <dbReference type="ChEBI" id="CHEBI:58115"/>
        <dbReference type="ChEBI" id="CHEBI:60487"/>
        <dbReference type="EC" id="2.7.8.26"/>
    </reaction>
</comment>
<feature type="transmembrane region" description="Helical" evidence="19">
    <location>
        <begin position="29"/>
        <end position="53"/>
    </location>
</feature>
<comment type="pathway">
    <text evidence="3 19">Cofactor biosynthesis; adenosylcobalamin biosynthesis; adenosylcobalamin from cob(II)yrinate a,c-diamide: step 7/7.</text>
</comment>
<keyword evidence="8 19" id="KW-0169">Cobalamin biosynthesis</keyword>
<comment type="similarity">
    <text evidence="4 19">Belongs to the CobS family.</text>
</comment>
<evidence type="ECO:0000256" key="7">
    <source>
        <dbReference type="ARBA" id="ARBA00022475"/>
    </source>
</evidence>
<evidence type="ECO:0000256" key="17">
    <source>
        <dbReference type="ARBA" id="ARBA00048623"/>
    </source>
</evidence>
<evidence type="ECO:0000256" key="6">
    <source>
        <dbReference type="ARBA" id="ARBA00015850"/>
    </source>
</evidence>
<protein>
    <recommendedName>
        <fullName evidence="6 19">Adenosylcobinamide-GDP ribazoletransferase</fullName>
        <ecNumber evidence="5 19">2.7.8.26</ecNumber>
    </recommendedName>
    <alternativeName>
        <fullName evidence="16 19">Cobalamin synthase</fullName>
    </alternativeName>
    <alternativeName>
        <fullName evidence="15 19">Cobalamin-5'-phosphate synthase</fullName>
    </alternativeName>
</protein>
<gene>
    <name evidence="19" type="primary">cobS</name>
    <name evidence="20" type="ORF">K1X13_03290</name>
</gene>
<organism evidence="20 21">
    <name type="scientific">Nocardioides jiangsuensis</name>
    <dbReference type="NCBI Taxonomy" id="2866161"/>
    <lineage>
        <taxon>Bacteria</taxon>
        <taxon>Bacillati</taxon>
        <taxon>Actinomycetota</taxon>
        <taxon>Actinomycetes</taxon>
        <taxon>Propionibacteriales</taxon>
        <taxon>Nocardioidaceae</taxon>
        <taxon>Nocardioides</taxon>
    </lineage>
</organism>
<evidence type="ECO:0000256" key="18">
    <source>
        <dbReference type="ARBA" id="ARBA00049504"/>
    </source>
</evidence>
<dbReference type="Proteomes" id="UP000754710">
    <property type="component" value="Unassembled WGS sequence"/>
</dbReference>
<evidence type="ECO:0000256" key="1">
    <source>
        <dbReference type="ARBA" id="ARBA00001946"/>
    </source>
</evidence>
<reference evidence="20 21" key="1">
    <citation type="submission" date="2021-08" db="EMBL/GenBank/DDBJ databases">
        <title>Nocardioides bacterium WL0053 sp. nov., isolated from the sediment.</title>
        <authorList>
            <person name="Wang L."/>
            <person name="Zhang D."/>
            <person name="Zhang A."/>
        </authorList>
    </citation>
    <scope>NUCLEOTIDE SEQUENCE [LARGE SCALE GENOMIC DNA]</scope>
    <source>
        <strain evidence="20 21">WL0053</strain>
    </source>
</reference>
<evidence type="ECO:0000256" key="9">
    <source>
        <dbReference type="ARBA" id="ARBA00022679"/>
    </source>
</evidence>
<comment type="catalytic activity">
    <reaction evidence="18 19">
        <text>alpha-ribazole 5'-phosphate + adenosylcob(III)inamide-GDP = adenosylcob(III)alamin 5'-phosphate + GMP + H(+)</text>
        <dbReference type="Rhea" id="RHEA:23560"/>
        <dbReference type="ChEBI" id="CHEBI:15378"/>
        <dbReference type="ChEBI" id="CHEBI:57918"/>
        <dbReference type="ChEBI" id="CHEBI:58115"/>
        <dbReference type="ChEBI" id="CHEBI:60487"/>
        <dbReference type="ChEBI" id="CHEBI:60493"/>
        <dbReference type="EC" id="2.7.8.26"/>
    </reaction>
</comment>
<keyword evidence="7 19" id="KW-1003">Cell membrane</keyword>
<dbReference type="Pfam" id="PF02654">
    <property type="entry name" value="CobS"/>
    <property type="match status" value="1"/>
</dbReference>
<accession>A0ABS7RIC7</accession>
<evidence type="ECO:0000313" key="20">
    <source>
        <dbReference type="EMBL" id="MBY9073838.1"/>
    </source>
</evidence>
<feature type="transmembrane region" description="Helical" evidence="19">
    <location>
        <begin position="212"/>
        <end position="231"/>
    </location>
</feature>
<dbReference type="InterPro" id="IPR003805">
    <property type="entry name" value="CobS"/>
</dbReference>
<evidence type="ECO:0000256" key="10">
    <source>
        <dbReference type="ARBA" id="ARBA00022692"/>
    </source>
</evidence>
<keyword evidence="11 19" id="KW-0460">Magnesium</keyword>
<evidence type="ECO:0000256" key="3">
    <source>
        <dbReference type="ARBA" id="ARBA00004663"/>
    </source>
</evidence>
<feature type="transmembrane region" description="Helical" evidence="19">
    <location>
        <begin position="141"/>
        <end position="163"/>
    </location>
</feature>
<dbReference type="EC" id="2.7.8.26" evidence="5 19"/>